<dbReference type="Gene3D" id="1.10.1200.10">
    <property type="entry name" value="ACP-like"/>
    <property type="match status" value="5"/>
</dbReference>
<dbReference type="PROSITE" id="PS00455">
    <property type="entry name" value="AMP_BINDING"/>
    <property type="match status" value="1"/>
</dbReference>
<dbReference type="SMART" id="SM00823">
    <property type="entry name" value="PKS_PP"/>
    <property type="match status" value="4"/>
</dbReference>
<evidence type="ECO:0000256" key="5">
    <source>
        <dbReference type="ARBA" id="ARBA00029454"/>
    </source>
</evidence>
<dbReference type="GO" id="GO:0031177">
    <property type="term" value="F:phosphopantetheine binding"/>
    <property type="evidence" value="ECO:0007669"/>
    <property type="project" value="InterPro"/>
</dbReference>
<protein>
    <submittedName>
        <fullName evidence="8">Nonribosomal Peptide Synthase (NRPS)</fullName>
    </submittedName>
</protein>
<evidence type="ECO:0000313" key="9">
    <source>
        <dbReference type="Proteomes" id="UP000447873"/>
    </source>
</evidence>
<organism evidence="8 9">
    <name type="scientific">Venturia inaequalis</name>
    <name type="common">Apple scab fungus</name>
    <dbReference type="NCBI Taxonomy" id="5025"/>
    <lineage>
        <taxon>Eukaryota</taxon>
        <taxon>Fungi</taxon>
        <taxon>Dikarya</taxon>
        <taxon>Ascomycota</taxon>
        <taxon>Pezizomycotina</taxon>
        <taxon>Dothideomycetes</taxon>
        <taxon>Pleosporomycetidae</taxon>
        <taxon>Venturiales</taxon>
        <taxon>Venturiaceae</taxon>
        <taxon>Venturia</taxon>
    </lineage>
</organism>
<dbReference type="InterPro" id="IPR045851">
    <property type="entry name" value="AMP-bd_C_sf"/>
</dbReference>
<evidence type="ECO:0000256" key="1">
    <source>
        <dbReference type="ARBA" id="ARBA00004924"/>
    </source>
</evidence>
<comment type="caution">
    <text evidence="8">The sequence shown here is derived from an EMBL/GenBank/DDBJ whole genome shotgun (WGS) entry which is preliminary data.</text>
</comment>
<dbReference type="GO" id="GO:0031169">
    <property type="term" value="P:ferrichrome biosynthetic process"/>
    <property type="evidence" value="ECO:0007669"/>
    <property type="project" value="UniProtKB-ARBA"/>
</dbReference>
<keyword evidence="2" id="KW-0596">Phosphopantetheine</keyword>
<reference evidence="8 9" key="1">
    <citation type="submission" date="2018-12" db="EMBL/GenBank/DDBJ databases">
        <title>Venturia inaequalis Genome Resource.</title>
        <authorList>
            <person name="Lichtner F.J."/>
        </authorList>
    </citation>
    <scope>NUCLEOTIDE SEQUENCE [LARGE SCALE GENOMIC DNA]</scope>
    <source>
        <strain evidence="8 9">120213</strain>
    </source>
</reference>
<dbReference type="InterPro" id="IPR023213">
    <property type="entry name" value="CAT-like_dom_sf"/>
</dbReference>
<dbReference type="CDD" id="cd05918">
    <property type="entry name" value="A_NRPS_SidN3_like"/>
    <property type="match status" value="2"/>
</dbReference>
<sequence length="5093" mass="563719">MTTIPCTRFPSLYSSREDNRNTVTRRTIDDLNASAETIYRAWASILRAYSGDEGEVSFYCKKGIVSIDADEGEVQYRVFEEPQHSISQDDTGVIIDTVSGGSAAYGLLLTMFQASGPQQLALRLEYQTKEKKGELTSHGHVPDAHLAQLEAELRNALSAIHGSSGELIHTQKQEGESQIALAVLNQNPVKLSGPDRLHDLIPRLEVANRIAVEFEESEDVSESITYSELHQQAACLATRICSALGLSKLSTQPIIPILLPQSSQLYIAMVAILQTGSAFCPLPLDTPTDRLRFILQDLSASVVVTSEIWEEKFKTFADIAVVAVGSQDSKDLDPNSDEKKPSIAYNATSTDTAYIMYTSGSTGQPKGVPVSHLSATQSLLAHDRHIPAFDRFLQFASPTFDVSMFEIFFTFFRGSTLICCERSRLLNDLPSVMRRLRVDASELTPTVAASLLQRRAHAPSLKLLLTIGEMLTPAVVKEFGGDESNESILWGMYGPTEAAIHCTLQPAFSSSSNVGNIGIPLDTVSAYIVAPQQADSSLGLVKVLPIGHIGELAIGGFQLADGYLNRPKQTAEAFIDTEEYGRLYRTGDRARILSDGSMECLGRISSGQVKLRGQRIELGEIQHAATRAEGCLDAVAIVIRGTLVVFCLTNTSVSAESILATCRQWLPGFMVPGNAVMLDDYPRLPSGKVDRKQLEKEYESQMNPEDNEAGYTSNPDLVHVRGILEQILGHPINMNASPVQSGLDSLSAIKAASALRRNGFAATPLQLLEATSFEILGAKNVGPDAPSIRPSAIQVDRAVYETKILRPFQPDIESIIICTPLQTSMLVETMKNAEAYCNWVEFQLGPQWSIEDITKWLKELATRNAILRSGFCHVDSTKHPFGLIRWKYLLKDQIEEVTQLTRSFSLETDKDILRPVHFQIRKVRTHTTLLMKIHHSLYDGWSLDLLLKDLNDLICTRPLMQRPQFDLVSNYYEGLKNSHSQQYWQDHLHEYRPMPLPNYSGRKLIIGDTECHYFRFSTSSESVRSWAAGLGVGSQTVFQAALIYLLGGYLGTSDVLIGTVTSGRTVAVDGIEHIVGPCMSTLPLRINVSHSKRFSDLVRDINDRNRRMLEHGTASLQSIRKACGIQTTESLWNVLFVWQESLESHSTEIHNVKIVDSYDRLECPVTLEFEPRDNNIVAKATFHPDVFPKEQAILLFEQIEALVGHIVASADMLVENFEDCFPVNVLSIANPSPELPTFSQGLAEKVENYAQIKPDDLAVMFAIEIEDGSEKLSSLTYQQLNERANRLARQLNQEIEVASELICICMEKSLDLYVSILAVIKTGRGYLPITPSTPRERIQAIVNEARVPLCLSLSPTSTSLALRDFCSVFDLDTTDTSANPGHNLSIHYQGSKTAYTVFTSGSTGTPKGVVVTQQNLLSNLEVLSRIYPVSPGDRLLQACSQAFDVSVFEIFFTWYTGMCLCSASNDVLFSDLEESIRRLDITHLSMTPTVAALVRPENVPKVKFLVTAGEAVTEKVMRSWADRGLYQGYGPSETTNICTVKPDVTSSDLINNIGRPLVNTSAFVMNSRSSEILPSGFVGELCFGGDQVFRGYLNQPELSAQKIFDHPQYGRLYRSGDTGRLLPDGHIVFSGRTDDQVKIRGQRVELGEINRRIVGRLGISDCATLVLGDSQSQNSKLVTFWVPDSLQESEFSVLDASTISSVSALIGSTFNDLAAVLPHYMIPTALIPITSIPMTVQGKVDKRKLTSCFNALDGKVLDACGSVSKDDNDTEWSDTERIVAHALSRVLKVDTGMIEKHSSFFRHGLDSVLAIRFAAHLRDAMKRPILVSTILQNPSTARLARQLELTESPGSLDPKDSGSVLQPDVKSSIHDKAQKAGLVVSSIRPCTPLQEAMLSVGMSSNAASSYCNTMLFQIKIDIDVLKDCWMAMISRHEILRTIFFSTNDHAYPFAQVVLSSHSPNWISRKRPDAVALADEAREIAISELPPAVDSLQPPYFFNVFQEPHSCHLQFSCHHALHDGTAMRILLEEIEHIVRGHVLPGPVTFEPFLQEMVTHRSKAALSYWKEQLEGFKPSLFQSRGSTHAAQSLNLDTKLSEIERRCKEIAVSVLSAAQCAWAKTIRSLLGNTDICFGNIVNGRTLSIDGLDKLVAPTFNTVPIRANMARLVTNTDLLKDLQANNANILPYQLTPLRTIQSELGFGGSGIFSTLLLFQQEQFKLDASIWALTEEFGEMNFPVILELIPNTSSDTVSFHLYYGESLFSKVSACEILQVFARALNSSLQHPASSVTDFVGFPRTTIDTVQSSVQRPRSTILKGIATKTDHLAPGERHVFEAISQIIHVHSSHFSPNRTIHELGIDSIGAIQLAAKLRHTSGVEISAADILEKPKISDIALLTERKDNSPTNPASFDFKGFEKKYKSSICSELALSLDDVQHVLPCTPLQMGVVSQFIRSKSTYANYVTYKMDSTWTTENLEAAWQIVREAHIMLRTGFVSIEDPLVSFAMVSYSIGNCKMPVQIMRQEGISKAEIDLWRRTSTDYFHRDLSQPPWAVLIVDDGSDIHMHVAMLHALYDAHSLSIIMDDLVAARTPARSSTPAAIYPILSYILNSSVVEKNKDMTDKSTQYWKELFVNASINKFPSLQPLRISTGRTGVQSRLGSKTVSELEMLCRKVGISLQAAGQAAWAQLLSALVGETNVTFGVVLSGRDAVKDSDKVAFPCLTTVPVAVELPETNRELLDTMMKFNSAIRRHQFTPSKHIQRWVGRQNEALFDTIFAFQKLSGSGRKRSWTITDEVASSEYAISLEIEPVGNDLNIRATFLSDIVPEEQARILLSQFDALLVNLITSPDAYGYSKITGEPDLFSIMPAKQATLPSSVDLLHQFVESQAQIAPERIALEFAYEIAKTSARSQTWTYKQLNDEGNRVANLLLHRGASPGDRVAICFDKCPEASFAILGIMKAGCAYVALDPGAPPARKAFIVDDSMSRLLLTSDRRVDRFVDSSIEIPIVYLDEESDHEYPVTPPILPSKVDPQSVCYCLYTSGTTGTPKGCELTHENAVQAMRSFSRLFAGRWTEKSKWLQFASFHFDVSVLEQYWTWSEALCVVSAPRDLIFEDLARTIRVLGITHIDLTPSLASLLHPDDVPNLCQGVFITGGEQLKQEILDVWGPMECIHNGYGPTEATIGVTMYTRVPENGKPANIGPQFDNVGSYVLAPGTETPVLRGGIGELCVSGKLVGKGYLNRPDLTQEKFPTLTNFKERIYRTGDLVRILYDGSFLFLGRADDQVKLRGQRLELSEIDTTIKRGLRNIKDVATYVLKHPNQQREQLVTFFVVTDLSQQDGRPVILHQDSGALNTESIREICSAHLPGYMIPTHFVPINKMPLSANNKTEAKVLKSLFENTSIETLQSLSNRPEDGGELSEVESKVADILQKFVQVNKADVTSSSSIFELGLDSISVIGFTRALKIAGFHNAQASQVMKLATIKALASSLTADDAGPQDKEAILATQQLIAACSHRHQSRATRVLGVTPSDIETIAPCTPLQQGMMSRTLESDEPVYFASFRYRLAAETQKDRLKVAWLEALKHLQILRTRFIQTDEGHVQVVLRTVDLPWFEVSTTGDQDIVAELDGRLKTLYERNRSDVLHPFEITVVESPSQSVLALSIFHGLYDGNSLPLLLSVVQKHYMGNNSISYGPAFHDSLAYGPLHDARGAKEFWTQRVVGHSGNISTHSNSVSTAGNGLGKLQKTLVGLDAFDKRCKELNVTHQAVVQACWVAALHKYHSQTVTMGVVTSGRSIDFENAEKIIGPMFNTIAFQVELKEADTWKAIVEKCHEFNVSALPFQHTPLRNVQKWCKVGADQYLFNNLFVFQKETLEVFSASKNEIWTPLDDESISDFLLAFEAELKIDKSMQITLVAQHHVADKKSLQQLASTFERAMYELLGRPEGRIQDVTGYVNGRTAPPIPEKTNGSHNGFVNGMPTFNWTEEARFLKQEIAKLAAVEESIVTPDVSIFELGLDSIDAIKLSSRLTKHLINLPVSSIMRRPTIRTMIDVVSAVKDSSNHEKVLLVDEYESKLLAHFGTEITSMQEVEAVLPATPLQEAMVAEMLNSGFTRYHNHDVMRLASGTDTDRLKKAWKLVYESSPILRTKFYPVSDIDLEFSFAQVILRPNAMDLVETEFASDTEVHTSLKEISNSISSTSSSGTYFRVTFAKTPTDTFVILSLPHALYDGFSINLLHIDVLNAYNSNSVDPRPSIRPVLEEIMQMSSTSDARSFWSHYLTNAKPCLIPSLPTSRRNGSHVHRRGLTSAVPVETFRTFCKSQGVTLQALGQACWSLVLASHVQKLEVVYGVVLSGRDTEQSQQVLFPTMNTIAFRGFLHGTGAEMLRYTHENMSNIRQFQHFPLRKAQALAKTGGEKLFNTLFIYQTRPVNKTATDEPLYESVGGASEVEFSVCVEMEVLEQQLIWRVACSSEILDADGTQNLVEAMESVAGGLVDNPDKQIISFEGEKVSIGQLPSFTITRQNSTNGIGFNAQNGSKDEPPLSKTEAKIRRLLSSVSKTPENNITRQTTLFHLGLDSITAIKISALLRKQGIKINVSNMLRASTLKGIAQFVDRDQVDEASISSSADNSDSSTLQFDTTALLQDAQLETQGIRETDIELCVPASSGQVFMLNHWQNSGGDLFFPTFPVLKSQHVKVEDIVSAWRRFVRRHSILRSIFIATNQESSPYAQIFLKFSEEKASQTTDGFVDSGFTLPALDFVQTSEYSSESTQSLASLIVQKLVHGEWQLGLKIHHALYDGVSISLLISELRASIQLPSTSDGSPPTEAWRAFTLEAASSRTADTAKDFWTSYIGNAARVAQKSEKKVDIIKPQRQRFARYTPRFVDNATALLHLAQSQGLSLPAIFLSIYARLYHSLQEPDADPEAVIVGIYIANRSSSITGLEMLPTVNLLPLRINTTLTILDSAKQIQDDLARISDARNVSAGLWQICEWTGVKVGTFVNWLRLPDGEDGGDDGEERVGGDSTEEAEMERDEIVEGGSEEIVVPRELKGSEGFGDAYIPNIDVEVAIRDGALDLGVFGPTSLMNREKVDRLLQGLREELKKMTAL</sequence>
<dbReference type="Pfam" id="PF00668">
    <property type="entry name" value="Condensation"/>
    <property type="match status" value="6"/>
</dbReference>
<dbReference type="InterPro" id="IPR009081">
    <property type="entry name" value="PP-bd_ACP"/>
</dbReference>
<dbReference type="PANTHER" id="PTHR45527">
    <property type="entry name" value="NONRIBOSOMAL PEPTIDE SYNTHETASE"/>
    <property type="match status" value="1"/>
</dbReference>
<dbReference type="SUPFAM" id="SSF52777">
    <property type="entry name" value="CoA-dependent acyltransferases"/>
    <property type="match status" value="12"/>
</dbReference>
<dbReference type="PROSITE" id="PS50075">
    <property type="entry name" value="CARRIER"/>
    <property type="match status" value="5"/>
</dbReference>
<dbReference type="CDD" id="cd19542">
    <property type="entry name" value="CT_NRPS-like"/>
    <property type="match status" value="1"/>
</dbReference>
<dbReference type="NCBIfam" id="TIGR01733">
    <property type="entry name" value="AA-adenyl-dom"/>
    <property type="match status" value="2"/>
</dbReference>
<dbReference type="Gene3D" id="3.30.559.30">
    <property type="entry name" value="Nonribosomal peptide synthetase, condensation domain"/>
    <property type="match status" value="6"/>
</dbReference>
<dbReference type="PANTHER" id="PTHR45527:SF1">
    <property type="entry name" value="FATTY ACID SYNTHASE"/>
    <property type="match status" value="1"/>
</dbReference>
<dbReference type="GO" id="GO:0016874">
    <property type="term" value="F:ligase activity"/>
    <property type="evidence" value="ECO:0007669"/>
    <property type="project" value="UniProtKB-KW"/>
</dbReference>
<name>A0A8H3ZC25_VENIN</name>
<feature type="domain" description="Carrier" evidence="7">
    <location>
        <begin position="3412"/>
        <end position="3486"/>
    </location>
</feature>
<dbReference type="FunFam" id="3.40.50.12780:FF:000024">
    <property type="entry name" value="Nonribosomal siderophore peptide synthase SidC"/>
    <property type="match status" value="2"/>
</dbReference>
<dbReference type="Gene3D" id="3.30.559.10">
    <property type="entry name" value="Chloramphenicol acetyltransferase-like domain"/>
    <property type="match status" value="6"/>
</dbReference>
<dbReference type="GO" id="GO:0010106">
    <property type="term" value="P:cellular response to iron ion starvation"/>
    <property type="evidence" value="ECO:0007669"/>
    <property type="project" value="UniProtKB-ARBA"/>
</dbReference>
<dbReference type="NCBIfam" id="NF003417">
    <property type="entry name" value="PRK04813.1"/>
    <property type="match status" value="3"/>
</dbReference>
<dbReference type="GO" id="GO:0005737">
    <property type="term" value="C:cytoplasm"/>
    <property type="evidence" value="ECO:0007669"/>
    <property type="project" value="TreeGrafter"/>
</dbReference>
<dbReference type="InterPro" id="IPR020845">
    <property type="entry name" value="AMP-binding_CS"/>
</dbReference>
<dbReference type="FunFam" id="3.30.300.30:FF:000033">
    <property type="entry name" value="Nonribosomal siderophore peptide synthase SidC"/>
    <property type="match status" value="1"/>
</dbReference>
<feature type="domain" description="Carrier" evidence="7">
    <location>
        <begin position="3970"/>
        <end position="4046"/>
    </location>
</feature>
<dbReference type="GO" id="GO:0043041">
    <property type="term" value="P:amino acid activation for nonribosomal peptide biosynthetic process"/>
    <property type="evidence" value="ECO:0007669"/>
    <property type="project" value="TreeGrafter"/>
</dbReference>
<evidence type="ECO:0000259" key="7">
    <source>
        <dbReference type="PROSITE" id="PS50075"/>
    </source>
</evidence>
<comment type="similarity">
    <text evidence="5">Belongs to the NRP synthetase family.</text>
</comment>
<comment type="pathway">
    <text evidence="1">Siderophore biosynthesis.</text>
</comment>
<evidence type="ECO:0000313" key="8">
    <source>
        <dbReference type="EMBL" id="KAE9987882.1"/>
    </source>
</evidence>
<dbReference type="InterPro" id="IPR042099">
    <property type="entry name" value="ANL_N_sf"/>
</dbReference>
<evidence type="ECO:0000256" key="3">
    <source>
        <dbReference type="ARBA" id="ARBA00022553"/>
    </source>
</evidence>
<dbReference type="Pfam" id="PF00550">
    <property type="entry name" value="PP-binding"/>
    <property type="match status" value="5"/>
</dbReference>
<dbReference type="Gene3D" id="3.30.300.30">
    <property type="match status" value="3"/>
</dbReference>
<dbReference type="InterPro" id="IPR020806">
    <property type="entry name" value="PKS_PP-bd"/>
</dbReference>
<feature type="domain" description="Carrier" evidence="7">
    <location>
        <begin position="1770"/>
        <end position="1847"/>
    </location>
</feature>
<dbReference type="Pfam" id="PF00501">
    <property type="entry name" value="AMP-binding"/>
    <property type="match status" value="3"/>
</dbReference>
<evidence type="ECO:0000256" key="2">
    <source>
        <dbReference type="ARBA" id="ARBA00022450"/>
    </source>
</evidence>
<proteinExistence type="inferred from homology"/>
<dbReference type="InterPro" id="IPR001242">
    <property type="entry name" value="Condensation_dom"/>
</dbReference>
<dbReference type="InterPro" id="IPR010071">
    <property type="entry name" value="AA_adenyl_dom"/>
</dbReference>
<dbReference type="SUPFAM" id="SSF47336">
    <property type="entry name" value="ACP-like"/>
    <property type="match status" value="5"/>
</dbReference>
<dbReference type="EMBL" id="WNWS01000013">
    <property type="protein sequence ID" value="KAE9987882.1"/>
    <property type="molecule type" value="Genomic_DNA"/>
</dbReference>
<dbReference type="PROSITE" id="PS00012">
    <property type="entry name" value="PHOSPHOPANTETHEINE"/>
    <property type="match status" value="3"/>
</dbReference>
<dbReference type="InterPro" id="IPR006162">
    <property type="entry name" value="Ppantetheine_attach_site"/>
</dbReference>
<dbReference type="Gene3D" id="3.40.50.12780">
    <property type="entry name" value="N-terminal domain of ligase-like"/>
    <property type="match status" value="3"/>
</dbReference>
<feature type="domain" description="Carrier" evidence="7">
    <location>
        <begin position="2320"/>
        <end position="2397"/>
    </location>
</feature>
<dbReference type="InterPro" id="IPR000873">
    <property type="entry name" value="AMP-dep_synth/lig_dom"/>
</dbReference>
<dbReference type="Proteomes" id="UP000447873">
    <property type="component" value="Unassembled WGS sequence"/>
</dbReference>
<feature type="domain" description="Carrier" evidence="7">
    <location>
        <begin position="4528"/>
        <end position="4604"/>
    </location>
</feature>
<gene>
    <name evidence="8" type="ORF">EG328_001309</name>
</gene>
<feature type="region of interest" description="Disordered" evidence="6">
    <location>
        <begin position="4994"/>
        <end position="5014"/>
    </location>
</feature>
<dbReference type="FunFam" id="3.30.300.30:FF:000015">
    <property type="entry name" value="Nonribosomal peptide synthase SidD"/>
    <property type="match status" value="1"/>
</dbReference>
<keyword evidence="3" id="KW-0597">Phosphoprotein</keyword>
<dbReference type="InterPro" id="IPR036736">
    <property type="entry name" value="ACP-like_sf"/>
</dbReference>
<evidence type="ECO:0000256" key="4">
    <source>
        <dbReference type="ARBA" id="ARBA00022598"/>
    </source>
</evidence>
<evidence type="ECO:0000256" key="6">
    <source>
        <dbReference type="SAM" id="MobiDB-lite"/>
    </source>
</evidence>
<dbReference type="SUPFAM" id="SSF56801">
    <property type="entry name" value="Acetyl-CoA synthetase-like"/>
    <property type="match status" value="3"/>
</dbReference>
<keyword evidence="4" id="KW-0436">Ligase</keyword>
<accession>A0A8H3ZC25</accession>